<feature type="domain" description="Galectin" evidence="4">
    <location>
        <begin position="7"/>
        <end position="137"/>
    </location>
</feature>
<evidence type="ECO:0000256" key="1">
    <source>
        <dbReference type="ARBA" id="ARBA00022734"/>
    </source>
</evidence>
<dbReference type="Gene3D" id="2.60.120.200">
    <property type="match status" value="2"/>
</dbReference>
<reference evidence="5" key="2">
    <citation type="submission" date="2023-04" db="EMBL/GenBank/DDBJ databases">
        <authorList>
            <person name="Bu L."/>
            <person name="Lu L."/>
            <person name="Laidemitt M.R."/>
            <person name="Zhang S.M."/>
            <person name="Mutuku M."/>
            <person name="Mkoji G."/>
            <person name="Steinauer M."/>
            <person name="Loker E.S."/>
        </authorList>
    </citation>
    <scope>NUCLEOTIDE SEQUENCE</scope>
    <source>
        <strain evidence="5">KasaAsao</strain>
        <tissue evidence="5">Whole Snail</tissue>
    </source>
</reference>
<name>A0AAD8AZV5_BIOPF</name>
<keyword evidence="1 3" id="KW-0430">Lectin</keyword>
<dbReference type="AlphaFoldDB" id="A0AAD8AZV5"/>
<dbReference type="SMART" id="SM00276">
    <property type="entry name" value="GLECT"/>
    <property type="match status" value="2"/>
</dbReference>
<dbReference type="PANTHER" id="PTHR11346:SF176">
    <property type="entry name" value="32 KDA BETA-GALACTOSIDE-BINDING LECTIN LEC-3"/>
    <property type="match status" value="1"/>
</dbReference>
<comment type="caution">
    <text evidence="5">The sequence shown here is derived from an EMBL/GenBank/DDBJ whole genome shotgun (WGS) entry which is preliminary data.</text>
</comment>
<sequence length="284" mass="31960">MAYPVPYSAPLPFTLADGKEIIIDGVVTPYCSRFSINLCAGPTFDNSDAALHFNPRFEQNEVVRTHKCGNWGPEEKHGGFPFYRGAAFQLKIVVRHHAFQIYVNNNYFTDFNHRLAKEAVRYLYIAGDVSINRIAFSDVVINPAVPLTLPISGALQHGKQIVIQGVPRHGAQRFNVNLVCGPSFDGCDVALHFDARFNFGSCHNTVVRNHKSSGSWGGEETHANFFPFSCNAPFEIRIYVEHHGYRVTVNNQHFTEFNHRIHPVQRVSHLNIQGDINLSQVSIQ</sequence>
<evidence type="ECO:0000313" key="5">
    <source>
        <dbReference type="EMBL" id="KAK0045475.1"/>
    </source>
</evidence>
<dbReference type="GO" id="GO:0030246">
    <property type="term" value="F:carbohydrate binding"/>
    <property type="evidence" value="ECO:0007669"/>
    <property type="project" value="UniProtKB-UniRule"/>
</dbReference>
<keyword evidence="2" id="KW-0677">Repeat</keyword>
<evidence type="ECO:0000259" key="4">
    <source>
        <dbReference type="PROSITE" id="PS51304"/>
    </source>
</evidence>
<dbReference type="Proteomes" id="UP001233172">
    <property type="component" value="Unassembled WGS sequence"/>
</dbReference>
<reference evidence="5" key="1">
    <citation type="journal article" date="2023" name="PLoS Negl. Trop. Dis.">
        <title>A genome sequence for Biomphalaria pfeifferi, the major vector snail for the human-infecting parasite Schistosoma mansoni.</title>
        <authorList>
            <person name="Bu L."/>
            <person name="Lu L."/>
            <person name="Laidemitt M.R."/>
            <person name="Zhang S.M."/>
            <person name="Mutuku M."/>
            <person name="Mkoji G."/>
            <person name="Steinauer M."/>
            <person name="Loker E.S."/>
        </authorList>
    </citation>
    <scope>NUCLEOTIDE SEQUENCE</scope>
    <source>
        <strain evidence="5">KasaAsao</strain>
    </source>
</reference>
<dbReference type="SUPFAM" id="SSF49899">
    <property type="entry name" value="Concanavalin A-like lectins/glucanases"/>
    <property type="match status" value="2"/>
</dbReference>
<feature type="domain" description="Galectin" evidence="4">
    <location>
        <begin position="147"/>
        <end position="284"/>
    </location>
</feature>
<dbReference type="SMART" id="SM00908">
    <property type="entry name" value="Gal-bind_lectin"/>
    <property type="match status" value="2"/>
</dbReference>
<dbReference type="CDD" id="cd00070">
    <property type="entry name" value="GLECT"/>
    <property type="match status" value="2"/>
</dbReference>
<proteinExistence type="predicted"/>
<organism evidence="5 6">
    <name type="scientific">Biomphalaria pfeifferi</name>
    <name type="common">Bloodfluke planorb</name>
    <name type="synonym">Freshwater snail</name>
    <dbReference type="NCBI Taxonomy" id="112525"/>
    <lineage>
        <taxon>Eukaryota</taxon>
        <taxon>Metazoa</taxon>
        <taxon>Spiralia</taxon>
        <taxon>Lophotrochozoa</taxon>
        <taxon>Mollusca</taxon>
        <taxon>Gastropoda</taxon>
        <taxon>Heterobranchia</taxon>
        <taxon>Euthyneura</taxon>
        <taxon>Panpulmonata</taxon>
        <taxon>Hygrophila</taxon>
        <taxon>Lymnaeoidea</taxon>
        <taxon>Planorbidae</taxon>
        <taxon>Biomphalaria</taxon>
    </lineage>
</organism>
<dbReference type="EMBL" id="JASAOG010000180">
    <property type="protein sequence ID" value="KAK0045475.1"/>
    <property type="molecule type" value="Genomic_DNA"/>
</dbReference>
<dbReference type="InterPro" id="IPR044156">
    <property type="entry name" value="Galectin-like"/>
</dbReference>
<dbReference type="FunFam" id="2.60.120.200:FF:000124">
    <property type="entry name" value="Galectin-4"/>
    <property type="match status" value="2"/>
</dbReference>
<evidence type="ECO:0000256" key="2">
    <source>
        <dbReference type="ARBA" id="ARBA00022737"/>
    </source>
</evidence>
<dbReference type="InterPro" id="IPR001079">
    <property type="entry name" value="Galectin_CRD"/>
</dbReference>
<protein>
    <recommendedName>
        <fullName evidence="3">Galectin</fullName>
    </recommendedName>
</protein>
<dbReference type="Pfam" id="PF00337">
    <property type="entry name" value="Gal-bind_lectin"/>
    <property type="match status" value="2"/>
</dbReference>
<evidence type="ECO:0000313" key="6">
    <source>
        <dbReference type="Proteomes" id="UP001233172"/>
    </source>
</evidence>
<dbReference type="InterPro" id="IPR013320">
    <property type="entry name" value="ConA-like_dom_sf"/>
</dbReference>
<accession>A0AAD8AZV5</accession>
<dbReference type="PROSITE" id="PS51304">
    <property type="entry name" value="GALECTIN"/>
    <property type="match status" value="2"/>
</dbReference>
<gene>
    <name evidence="5" type="ORF">Bpfe_025081</name>
</gene>
<dbReference type="PANTHER" id="PTHR11346">
    <property type="entry name" value="GALECTIN"/>
    <property type="match status" value="1"/>
</dbReference>
<keyword evidence="6" id="KW-1185">Reference proteome</keyword>
<evidence type="ECO:0000256" key="3">
    <source>
        <dbReference type="RuleBase" id="RU102079"/>
    </source>
</evidence>